<name>A0AAI9DJA3_PLUGE</name>
<dbReference type="AlphaFoldDB" id="A0AAI9DJA3"/>
<sequence>MTAKITAYAWASGLIEFGRNYPEGALPIVTGDESRVRELIDIWARHSRTNEQLLVPGVPEADNQHEACSALIRFTDLVTKEYLEKRRG</sequence>
<accession>A0AAI9DJA3</accession>
<evidence type="ECO:0000313" key="1">
    <source>
        <dbReference type="EMBL" id="EML1471064.1"/>
    </source>
</evidence>
<dbReference type="EMBL" id="ABLOKC030000007">
    <property type="protein sequence ID" value="EML1471064.1"/>
    <property type="molecule type" value="Genomic_DNA"/>
</dbReference>
<reference evidence="1" key="1">
    <citation type="submission" date="2024-02" db="EMBL/GenBank/DDBJ databases">
        <authorList>
            <consortium name="Clinical and Environmental Microbiology Branch: Whole genome sequencing antimicrobial resistance pathogens in the healthcare setting"/>
        </authorList>
    </citation>
    <scope>NUCLEOTIDE SEQUENCE</scope>
    <source>
        <strain evidence="1">2021DK-00143</strain>
    </source>
</reference>
<organism evidence="1">
    <name type="scientific">Pluralibacter gergoviae</name>
    <name type="common">Enterobacter gergoviae</name>
    <dbReference type="NCBI Taxonomy" id="61647"/>
    <lineage>
        <taxon>Bacteria</taxon>
        <taxon>Pseudomonadati</taxon>
        <taxon>Pseudomonadota</taxon>
        <taxon>Gammaproteobacteria</taxon>
        <taxon>Enterobacterales</taxon>
        <taxon>Enterobacteriaceae</taxon>
        <taxon>Pluralibacter</taxon>
    </lineage>
</organism>
<proteinExistence type="predicted"/>
<comment type="caution">
    <text evidence="1">The sequence shown here is derived from an EMBL/GenBank/DDBJ whole genome shotgun (WGS) entry which is preliminary data.</text>
</comment>
<dbReference type="RefSeq" id="WP_002442889.1">
    <property type="nucleotide sequence ID" value="NZ_JAYKLB010000019.1"/>
</dbReference>
<protein>
    <submittedName>
        <fullName evidence="1">Host nuclease inhibitor protein</fullName>
    </submittedName>
</protein>
<gene>
    <name evidence="1" type="ORF">QEG54_001774</name>
</gene>